<dbReference type="OrthoDB" id="443402at2759"/>
<proteinExistence type="predicted"/>
<evidence type="ECO:0000259" key="3">
    <source>
        <dbReference type="Pfam" id="PF25053"/>
    </source>
</evidence>
<accession>A0A8H4P5D5</accession>
<feature type="domain" description="Nephrocystin 3-like N-terminal" evidence="2">
    <location>
        <begin position="25"/>
        <end position="131"/>
    </location>
</feature>
<dbReference type="Pfam" id="PF24883">
    <property type="entry name" value="NPHP3_N"/>
    <property type="match status" value="1"/>
</dbReference>
<dbReference type="Pfam" id="PF25053">
    <property type="entry name" value="DUF7791"/>
    <property type="match status" value="1"/>
</dbReference>
<evidence type="ECO:0000313" key="5">
    <source>
        <dbReference type="Proteomes" id="UP000554235"/>
    </source>
</evidence>
<reference evidence="4 5" key="1">
    <citation type="submission" date="2020-01" db="EMBL/GenBank/DDBJ databases">
        <title>Identification and distribution of gene clusters putatively required for synthesis of sphingolipid metabolism inhibitors in phylogenetically diverse species of the filamentous fungus Fusarium.</title>
        <authorList>
            <person name="Kim H.-S."/>
            <person name="Busman M."/>
            <person name="Brown D.W."/>
            <person name="Divon H."/>
            <person name="Uhlig S."/>
            <person name="Proctor R.H."/>
        </authorList>
    </citation>
    <scope>NUCLEOTIDE SEQUENCE [LARGE SCALE GENOMIC DNA]</scope>
    <source>
        <strain evidence="4 5">NRRL 20459</strain>
    </source>
</reference>
<evidence type="ECO:0000313" key="4">
    <source>
        <dbReference type="EMBL" id="KAF4457938.1"/>
    </source>
</evidence>
<gene>
    <name evidence="4" type="ORF">FALBO_15105</name>
</gene>
<keyword evidence="1" id="KW-0677">Repeat</keyword>
<evidence type="ECO:0000259" key="2">
    <source>
        <dbReference type="Pfam" id="PF24883"/>
    </source>
</evidence>
<sequence length="630" mass="73428">MKYVCQHESTKAALRQWAGSSRLITAQFFFWNSGFPMQKSQRGLLQSLLYQIFSSCQPLIRLVRPECIPTHWSLEELFDLVRQVVSQGTSTIKYCFFVDGLDEYEGDMEDIISAVKNLGSLPTVKLCVSSRPWHPFFEAFHREGYDLILHHFTKQDMINYATQEFFRNEVFEKLAQVDQEFNHLPDMVATKAEGVWLWTFLVIRNLLGELSGHSTFQDVKYKLESLPGELEDYYDRILSKLNPVDRLEADRIFLIAINAVKPLPVFALPWIAQYHKDPWFAISSPIQPVSTAEIEQICTSWSTSLGNRCGDLLEIHEYSSDVPLLTLRVDFLHRTVKDYLTASYQQILQLRVPADFKVNHALCNIMLRLLKSLDIDLNSLERMRPILSIVDEFLYYARELDLVGEVDLDVIDELDLTISEHRQKDRHHWTNARDSRNEDYFHEFNQCTFVALAIQAKLCRYITAKLDAYPGTLNDKRGRPLLDYALRPPRVVESDFFYEFPRQGSPMRTETSVIKILLDRGADVNQRVYVYPGPHLVIPTVWSLFLRFCHNNRKTVSPAVLQSWYRAIELLIAHDASPHLRIVFDDYRGSTFTLTVAQVLAKVFPDFKARLLIQRLIDAHRKRCRLSWWY</sequence>
<protein>
    <submittedName>
        <fullName evidence="4">Small s</fullName>
    </submittedName>
</protein>
<dbReference type="EMBL" id="JAADYS010002560">
    <property type="protein sequence ID" value="KAF4457938.1"/>
    <property type="molecule type" value="Genomic_DNA"/>
</dbReference>
<feature type="domain" description="DUF7791" evidence="3">
    <location>
        <begin position="243"/>
        <end position="375"/>
    </location>
</feature>
<dbReference type="AlphaFoldDB" id="A0A8H4P5D5"/>
<evidence type="ECO:0000256" key="1">
    <source>
        <dbReference type="ARBA" id="ARBA00022737"/>
    </source>
</evidence>
<dbReference type="PANTHER" id="PTHR10039">
    <property type="entry name" value="AMELOGENIN"/>
    <property type="match status" value="1"/>
</dbReference>
<dbReference type="InterPro" id="IPR056693">
    <property type="entry name" value="DUF7791"/>
</dbReference>
<comment type="caution">
    <text evidence="4">The sequence shown here is derived from an EMBL/GenBank/DDBJ whole genome shotgun (WGS) entry which is preliminary data.</text>
</comment>
<keyword evidence="5" id="KW-1185">Reference proteome</keyword>
<name>A0A8H4P5D5_9HYPO</name>
<organism evidence="4 5">
    <name type="scientific">Fusarium albosuccineum</name>
    <dbReference type="NCBI Taxonomy" id="1237068"/>
    <lineage>
        <taxon>Eukaryota</taxon>
        <taxon>Fungi</taxon>
        <taxon>Dikarya</taxon>
        <taxon>Ascomycota</taxon>
        <taxon>Pezizomycotina</taxon>
        <taxon>Sordariomycetes</taxon>
        <taxon>Hypocreomycetidae</taxon>
        <taxon>Hypocreales</taxon>
        <taxon>Nectriaceae</taxon>
        <taxon>Fusarium</taxon>
        <taxon>Fusarium decemcellulare species complex</taxon>
    </lineage>
</organism>
<dbReference type="PANTHER" id="PTHR10039:SF5">
    <property type="entry name" value="NACHT DOMAIN-CONTAINING PROTEIN"/>
    <property type="match status" value="1"/>
</dbReference>
<dbReference type="InterPro" id="IPR056884">
    <property type="entry name" value="NPHP3-like_N"/>
</dbReference>
<dbReference type="Proteomes" id="UP000554235">
    <property type="component" value="Unassembled WGS sequence"/>
</dbReference>